<dbReference type="InterPro" id="IPR000477">
    <property type="entry name" value="RT_dom"/>
</dbReference>
<dbReference type="EMBL" id="GEBQ01003169">
    <property type="protein sequence ID" value="JAT36808.1"/>
    <property type="molecule type" value="Transcribed_RNA"/>
</dbReference>
<evidence type="ECO:0000259" key="1">
    <source>
        <dbReference type="PROSITE" id="PS50878"/>
    </source>
</evidence>
<evidence type="ECO:0000313" key="2">
    <source>
        <dbReference type="EMBL" id="JAT36808.1"/>
    </source>
</evidence>
<protein>
    <recommendedName>
        <fullName evidence="1">Reverse transcriptase domain-containing protein</fullName>
    </recommendedName>
</protein>
<sequence>INLAICKKIKKRNSLFIKCKKHPSNVKLRNYYLNYKKKLDNEIKKTRDSYYRNIFNSSSKDPKRTWRVLNDITGNKRDCSDTYKVKVGDNIVSDRKAVANTFNNFFLNVVNDLSITEVKPDNFENLTYKENFYSKNEVSSLFLQHVSKEEVMRCIKSLKNGKAPGIDGISSTLVKNIGHGIAEILTHVINLSFSTGVFPAKLKEAVVIPIHKKGSKLNCNNYRPISLLSTFSKIIEKNMKQKPMSFLNKTNFFSKNLFGFQTGISTENALLNFMEQVTSNINAGKKVSGLFIDIKKAFDTVNHEILLNKMYNCGIRGNSFKWFRSYLSQRKQCVRIHNTFSDMGIIKYGVPQGSVLGSILFLIYINDLCLARLNGRVTSFADDTAFCYLGNNWDEVEFQISQDLKSLRWWFTQNKLILSPEKTVYINFSLRNHTVSDNTIKYPCLECLSNESFCDDKCVKVCKSDEIKYLGIILDQELNWKKHIKYLKSKFNSQIRLMYYIRDICPVDVLRTVYFSLVNSRMEYGIVCWGSSYYSNIYPIVTQQKQLIRIILGKNRFEPSFPLFCGMKILPVRYLFVYKVLIMFYRKSGNLPSSDGTYRSRLRRPNQLQTPRPFLTFFQRTYFYIAPKIFNIIPETLKKITNENRFKKELKTWLFFAR</sequence>
<name>A0A1B6MLH1_9HEMI</name>
<proteinExistence type="predicted"/>
<dbReference type="GO" id="GO:0071897">
    <property type="term" value="P:DNA biosynthetic process"/>
    <property type="evidence" value="ECO:0007669"/>
    <property type="project" value="UniProtKB-ARBA"/>
</dbReference>
<dbReference type="PROSITE" id="PS50878">
    <property type="entry name" value="RT_POL"/>
    <property type="match status" value="1"/>
</dbReference>
<reference evidence="2" key="1">
    <citation type="submission" date="2015-11" db="EMBL/GenBank/DDBJ databases">
        <title>De novo transcriptome assembly of four potential Pierce s Disease insect vectors from Arizona vineyards.</title>
        <authorList>
            <person name="Tassone E.E."/>
        </authorList>
    </citation>
    <scope>NUCLEOTIDE SEQUENCE</scope>
</reference>
<organism evidence="2">
    <name type="scientific">Graphocephala atropunctata</name>
    <dbReference type="NCBI Taxonomy" id="36148"/>
    <lineage>
        <taxon>Eukaryota</taxon>
        <taxon>Metazoa</taxon>
        <taxon>Ecdysozoa</taxon>
        <taxon>Arthropoda</taxon>
        <taxon>Hexapoda</taxon>
        <taxon>Insecta</taxon>
        <taxon>Pterygota</taxon>
        <taxon>Neoptera</taxon>
        <taxon>Paraneoptera</taxon>
        <taxon>Hemiptera</taxon>
        <taxon>Auchenorrhyncha</taxon>
        <taxon>Membracoidea</taxon>
        <taxon>Cicadellidae</taxon>
        <taxon>Cicadellinae</taxon>
        <taxon>Cicadellini</taxon>
        <taxon>Graphocephala</taxon>
    </lineage>
</organism>
<dbReference type="InterPro" id="IPR043502">
    <property type="entry name" value="DNA/RNA_pol_sf"/>
</dbReference>
<dbReference type="SUPFAM" id="SSF56672">
    <property type="entry name" value="DNA/RNA polymerases"/>
    <property type="match status" value="1"/>
</dbReference>
<feature type="domain" description="Reverse transcriptase" evidence="1">
    <location>
        <begin position="191"/>
        <end position="474"/>
    </location>
</feature>
<accession>A0A1B6MLH1</accession>
<feature type="non-terminal residue" evidence="2">
    <location>
        <position position="1"/>
    </location>
</feature>
<gene>
    <name evidence="2" type="ORF">g.41689</name>
</gene>
<dbReference type="Pfam" id="PF00078">
    <property type="entry name" value="RVT_1"/>
    <property type="match status" value="1"/>
</dbReference>
<dbReference type="CDD" id="cd01650">
    <property type="entry name" value="RT_nLTR_like"/>
    <property type="match status" value="1"/>
</dbReference>
<dbReference type="AlphaFoldDB" id="A0A1B6MLH1"/>
<dbReference type="PANTHER" id="PTHR33332">
    <property type="entry name" value="REVERSE TRANSCRIPTASE DOMAIN-CONTAINING PROTEIN"/>
    <property type="match status" value="1"/>
</dbReference>